<evidence type="ECO:0000313" key="1">
    <source>
        <dbReference type="EMBL" id="GJS55403.1"/>
    </source>
</evidence>
<comment type="caution">
    <text evidence="1">The sequence shown here is derived from an EMBL/GenBank/DDBJ whole genome shotgun (WGS) entry which is preliminary data.</text>
</comment>
<sequence length="137" mass="15883">MEDHLYILLKSQRNGGKFLHIYTARNTVSRLVELNSSDDQVRFVTYRAFLVSFHLKCKIDLAAGGKLHNKNAHESWEIIENLSLYDHEGWNETKKFVKSVKAIYTPQGISKHLNEDFLSLKTRLTSYKMDRDQPLGA</sequence>
<gene>
    <name evidence="1" type="ORF">Tco_0628765</name>
</gene>
<protein>
    <recommendedName>
        <fullName evidence="3">MAK10-like protein</fullName>
    </recommendedName>
</protein>
<proteinExistence type="predicted"/>
<evidence type="ECO:0008006" key="3">
    <source>
        <dbReference type="Google" id="ProtNLM"/>
    </source>
</evidence>
<keyword evidence="2" id="KW-1185">Reference proteome</keyword>
<name>A0ABQ4WRE6_9ASTR</name>
<evidence type="ECO:0000313" key="2">
    <source>
        <dbReference type="Proteomes" id="UP001151760"/>
    </source>
</evidence>
<accession>A0ABQ4WRE6</accession>
<organism evidence="1 2">
    <name type="scientific">Tanacetum coccineum</name>
    <dbReference type="NCBI Taxonomy" id="301880"/>
    <lineage>
        <taxon>Eukaryota</taxon>
        <taxon>Viridiplantae</taxon>
        <taxon>Streptophyta</taxon>
        <taxon>Embryophyta</taxon>
        <taxon>Tracheophyta</taxon>
        <taxon>Spermatophyta</taxon>
        <taxon>Magnoliopsida</taxon>
        <taxon>eudicotyledons</taxon>
        <taxon>Gunneridae</taxon>
        <taxon>Pentapetalae</taxon>
        <taxon>asterids</taxon>
        <taxon>campanulids</taxon>
        <taxon>Asterales</taxon>
        <taxon>Asteraceae</taxon>
        <taxon>Asteroideae</taxon>
        <taxon>Anthemideae</taxon>
        <taxon>Anthemidinae</taxon>
        <taxon>Tanacetum</taxon>
    </lineage>
</organism>
<dbReference type="Proteomes" id="UP001151760">
    <property type="component" value="Unassembled WGS sequence"/>
</dbReference>
<reference evidence="1" key="1">
    <citation type="journal article" date="2022" name="Int. J. Mol. Sci.">
        <title>Draft Genome of Tanacetum Coccineum: Genomic Comparison of Closely Related Tanacetum-Family Plants.</title>
        <authorList>
            <person name="Yamashiro T."/>
            <person name="Shiraishi A."/>
            <person name="Nakayama K."/>
            <person name="Satake H."/>
        </authorList>
    </citation>
    <scope>NUCLEOTIDE SEQUENCE</scope>
</reference>
<reference evidence="1" key="2">
    <citation type="submission" date="2022-01" db="EMBL/GenBank/DDBJ databases">
        <authorList>
            <person name="Yamashiro T."/>
            <person name="Shiraishi A."/>
            <person name="Satake H."/>
            <person name="Nakayama K."/>
        </authorList>
    </citation>
    <scope>NUCLEOTIDE SEQUENCE</scope>
</reference>
<dbReference type="EMBL" id="BQNB010008866">
    <property type="protein sequence ID" value="GJS55403.1"/>
    <property type="molecule type" value="Genomic_DNA"/>
</dbReference>